<keyword evidence="5" id="KW-0804">Transcription</keyword>
<dbReference type="InterPro" id="IPR013249">
    <property type="entry name" value="RNA_pol_sigma70_r4_t2"/>
</dbReference>
<dbReference type="InterPro" id="IPR014284">
    <property type="entry name" value="RNA_pol_sigma-70_dom"/>
</dbReference>
<dbReference type="PANTHER" id="PTHR43133:SF8">
    <property type="entry name" value="RNA POLYMERASE SIGMA FACTOR HI_1459-RELATED"/>
    <property type="match status" value="1"/>
</dbReference>
<evidence type="ECO:0000259" key="7">
    <source>
        <dbReference type="Pfam" id="PF08281"/>
    </source>
</evidence>
<gene>
    <name evidence="8" type="ORF">AKJ09_00122</name>
</gene>
<dbReference type="GO" id="GO:0016987">
    <property type="term" value="F:sigma factor activity"/>
    <property type="evidence" value="ECO:0007669"/>
    <property type="project" value="UniProtKB-KW"/>
</dbReference>
<proteinExistence type="inferred from homology"/>
<dbReference type="GO" id="GO:0006352">
    <property type="term" value="P:DNA-templated transcription initiation"/>
    <property type="evidence" value="ECO:0007669"/>
    <property type="project" value="InterPro"/>
</dbReference>
<keyword evidence="2" id="KW-0805">Transcription regulation</keyword>
<organism evidence="8 9">
    <name type="scientific">Labilithrix luteola</name>
    <dbReference type="NCBI Taxonomy" id="1391654"/>
    <lineage>
        <taxon>Bacteria</taxon>
        <taxon>Pseudomonadati</taxon>
        <taxon>Myxococcota</taxon>
        <taxon>Polyangia</taxon>
        <taxon>Polyangiales</taxon>
        <taxon>Labilitrichaceae</taxon>
        <taxon>Labilithrix</taxon>
    </lineage>
</organism>
<dbReference type="Proteomes" id="UP000064967">
    <property type="component" value="Chromosome"/>
</dbReference>
<keyword evidence="3" id="KW-0731">Sigma factor</keyword>
<dbReference type="Gene3D" id="1.10.10.10">
    <property type="entry name" value="Winged helix-like DNA-binding domain superfamily/Winged helix DNA-binding domain"/>
    <property type="match status" value="1"/>
</dbReference>
<dbReference type="Pfam" id="PF04542">
    <property type="entry name" value="Sigma70_r2"/>
    <property type="match status" value="1"/>
</dbReference>
<evidence type="ECO:0008006" key="10">
    <source>
        <dbReference type="Google" id="ProtNLM"/>
    </source>
</evidence>
<evidence type="ECO:0000256" key="2">
    <source>
        <dbReference type="ARBA" id="ARBA00023015"/>
    </source>
</evidence>
<dbReference type="NCBIfam" id="TIGR02937">
    <property type="entry name" value="sigma70-ECF"/>
    <property type="match status" value="1"/>
</dbReference>
<dbReference type="STRING" id="1391654.AKJ09_00122"/>
<keyword evidence="4" id="KW-0238">DNA-binding</keyword>
<sequence>MVSRGSALSPDVHWANSREALTSPPSTSSGILPVSAAAETPRGGVPAFAELYREHFAWVWGTARRLGVDHGEVDDVVQETFLTLHRHLETSEPPESMRGWLFSVLFRVVQRHRRSSRRRKALAEEGSNVAAMNEASARAPDVSVENGERIRLLEEILDNLDEDRRAVIVLAEIEEKSSSEIAEILGINVNTVMSRLRLAREYVTASLARHRARDGWRFR</sequence>
<evidence type="ECO:0000313" key="8">
    <source>
        <dbReference type="EMBL" id="AKU93458.1"/>
    </source>
</evidence>
<evidence type="ECO:0000256" key="3">
    <source>
        <dbReference type="ARBA" id="ARBA00023082"/>
    </source>
</evidence>
<dbReference type="InterPro" id="IPR007627">
    <property type="entry name" value="RNA_pol_sigma70_r2"/>
</dbReference>
<dbReference type="KEGG" id="llu:AKJ09_00122"/>
<feature type="domain" description="RNA polymerase sigma-70 region 2" evidence="6">
    <location>
        <begin position="51"/>
        <end position="119"/>
    </location>
</feature>
<comment type="similarity">
    <text evidence="1">Belongs to the sigma-70 factor family. ECF subfamily.</text>
</comment>
<dbReference type="InterPro" id="IPR039425">
    <property type="entry name" value="RNA_pol_sigma-70-like"/>
</dbReference>
<dbReference type="InterPro" id="IPR036388">
    <property type="entry name" value="WH-like_DNA-bd_sf"/>
</dbReference>
<feature type="domain" description="RNA polymerase sigma factor 70 region 4 type 2" evidence="7">
    <location>
        <begin position="151"/>
        <end position="201"/>
    </location>
</feature>
<dbReference type="GO" id="GO:0003677">
    <property type="term" value="F:DNA binding"/>
    <property type="evidence" value="ECO:0007669"/>
    <property type="project" value="UniProtKB-KW"/>
</dbReference>
<dbReference type="Pfam" id="PF08281">
    <property type="entry name" value="Sigma70_r4_2"/>
    <property type="match status" value="1"/>
</dbReference>
<name>A0A0K1PIT5_9BACT</name>
<dbReference type="SUPFAM" id="SSF88946">
    <property type="entry name" value="Sigma2 domain of RNA polymerase sigma factors"/>
    <property type="match status" value="1"/>
</dbReference>
<evidence type="ECO:0000256" key="1">
    <source>
        <dbReference type="ARBA" id="ARBA00010641"/>
    </source>
</evidence>
<reference evidence="8 9" key="1">
    <citation type="submission" date="2015-08" db="EMBL/GenBank/DDBJ databases">
        <authorList>
            <person name="Babu N.S."/>
            <person name="Beckwith C.J."/>
            <person name="Beseler K.G."/>
            <person name="Brison A."/>
            <person name="Carone J.V."/>
            <person name="Caskin T.P."/>
            <person name="Diamond M."/>
            <person name="Durham M.E."/>
            <person name="Foxe J.M."/>
            <person name="Go M."/>
            <person name="Henderson B.A."/>
            <person name="Jones I.B."/>
            <person name="McGettigan J.A."/>
            <person name="Micheletti S.J."/>
            <person name="Nasrallah M.E."/>
            <person name="Ortiz D."/>
            <person name="Piller C.R."/>
            <person name="Privatt S.R."/>
            <person name="Schneider S.L."/>
            <person name="Sharp S."/>
            <person name="Smith T.C."/>
            <person name="Stanton J.D."/>
            <person name="Ullery H.E."/>
            <person name="Wilson R.J."/>
            <person name="Serrano M.G."/>
            <person name="Buck G."/>
            <person name="Lee V."/>
            <person name="Wang Y."/>
            <person name="Carvalho R."/>
            <person name="Voegtly L."/>
            <person name="Shi R."/>
            <person name="Duckworth R."/>
            <person name="Johnson A."/>
            <person name="Loviza R."/>
            <person name="Walstead R."/>
            <person name="Shah Z."/>
            <person name="Kiflezghi M."/>
            <person name="Wade K."/>
            <person name="Ball S.L."/>
            <person name="Bradley K.W."/>
            <person name="Asai D.J."/>
            <person name="Bowman C.A."/>
            <person name="Russell D.A."/>
            <person name="Pope W.H."/>
            <person name="Jacobs-Sera D."/>
            <person name="Hendrix R.W."/>
            <person name="Hatfull G.F."/>
        </authorList>
    </citation>
    <scope>NUCLEOTIDE SEQUENCE [LARGE SCALE GENOMIC DNA]</scope>
    <source>
        <strain evidence="8 9">DSM 27648</strain>
    </source>
</reference>
<dbReference type="OrthoDB" id="5504212at2"/>
<evidence type="ECO:0000256" key="5">
    <source>
        <dbReference type="ARBA" id="ARBA00023163"/>
    </source>
</evidence>
<dbReference type="Gene3D" id="1.10.1740.10">
    <property type="match status" value="1"/>
</dbReference>
<accession>A0A0K1PIT5</accession>
<dbReference type="PANTHER" id="PTHR43133">
    <property type="entry name" value="RNA POLYMERASE ECF-TYPE SIGMA FACTO"/>
    <property type="match status" value="1"/>
</dbReference>
<evidence type="ECO:0000259" key="6">
    <source>
        <dbReference type="Pfam" id="PF04542"/>
    </source>
</evidence>
<evidence type="ECO:0000256" key="4">
    <source>
        <dbReference type="ARBA" id="ARBA00023125"/>
    </source>
</evidence>
<dbReference type="CDD" id="cd06171">
    <property type="entry name" value="Sigma70_r4"/>
    <property type="match status" value="1"/>
</dbReference>
<protein>
    <recommendedName>
        <fullName evidence="10">RNA polymerase sigma factor RpoE</fullName>
    </recommendedName>
</protein>
<keyword evidence="9" id="KW-1185">Reference proteome</keyword>
<dbReference type="InterPro" id="IPR013324">
    <property type="entry name" value="RNA_pol_sigma_r3/r4-like"/>
</dbReference>
<evidence type="ECO:0000313" key="9">
    <source>
        <dbReference type="Proteomes" id="UP000064967"/>
    </source>
</evidence>
<dbReference type="EMBL" id="CP012333">
    <property type="protein sequence ID" value="AKU93458.1"/>
    <property type="molecule type" value="Genomic_DNA"/>
</dbReference>
<dbReference type="AlphaFoldDB" id="A0A0K1PIT5"/>
<dbReference type="InterPro" id="IPR013325">
    <property type="entry name" value="RNA_pol_sigma_r2"/>
</dbReference>
<dbReference type="SUPFAM" id="SSF88659">
    <property type="entry name" value="Sigma3 and sigma4 domains of RNA polymerase sigma factors"/>
    <property type="match status" value="1"/>
</dbReference>